<proteinExistence type="predicted"/>
<accession>A0ACD3B573</accession>
<reference evidence="1 2" key="1">
    <citation type="journal article" date="2019" name="Nat. Ecol. Evol.">
        <title>Megaphylogeny resolves global patterns of mushroom evolution.</title>
        <authorList>
            <person name="Varga T."/>
            <person name="Krizsan K."/>
            <person name="Foldi C."/>
            <person name="Dima B."/>
            <person name="Sanchez-Garcia M."/>
            <person name="Sanchez-Ramirez S."/>
            <person name="Szollosi G.J."/>
            <person name="Szarkandi J.G."/>
            <person name="Papp V."/>
            <person name="Albert L."/>
            <person name="Andreopoulos W."/>
            <person name="Angelini C."/>
            <person name="Antonin V."/>
            <person name="Barry K.W."/>
            <person name="Bougher N.L."/>
            <person name="Buchanan P."/>
            <person name="Buyck B."/>
            <person name="Bense V."/>
            <person name="Catcheside P."/>
            <person name="Chovatia M."/>
            <person name="Cooper J."/>
            <person name="Damon W."/>
            <person name="Desjardin D."/>
            <person name="Finy P."/>
            <person name="Geml J."/>
            <person name="Haridas S."/>
            <person name="Hughes K."/>
            <person name="Justo A."/>
            <person name="Karasinski D."/>
            <person name="Kautmanova I."/>
            <person name="Kiss B."/>
            <person name="Kocsube S."/>
            <person name="Kotiranta H."/>
            <person name="LaButti K.M."/>
            <person name="Lechner B.E."/>
            <person name="Liimatainen K."/>
            <person name="Lipzen A."/>
            <person name="Lukacs Z."/>
            <person name="Mihaltcheva S."/>
            <person name="Morgado L.N."/>
            <person name="Niskanen T."/>
            <person name="Noordeloos M.E."/>
            <person name="Ohm R.A."/>
            <person name="Ortiz-Santana B."/>
            <person name="Ovrebo C."/>
            <person name="Racz N."/>
            <person name="Riley R."/>
            <person name="Savchenko A."/>
            <person name="Shiryaev A."/>
            <person name="Soop K."/>
            <person name="Spirin V."/>
            <person name="Szebenyi C."/>
            <person name="Tomsovsky M."/>
            <person name="Tulloss R.E."/>
            <person name="Uehling J."/>
            <person name="Grigoriev I.V."/>
            <person name="Vagvolgyi C."/>
            <person name="Papp T."/>
            <person name="Martin F.M."/>
            <person name="Miettinen O."/>
            <person name="Hibbett D.S."/>
            <person name="Nagy L.G."/>
        </authorList>
    </citation>
    <scope>NUCLEOTIDE SEQUENCE [LARGE SCALE GENOMIC DNA]</scope>
    <source>
        <strain evidence="1 2">NL-1719</strain>
    </source>
</reference>
<evidence type="ECO:0000313" key="2">
    <source>
        <dbReference type="Proteomes" id="UP000308600"/>
    </source>
</evidence>
<keyword evidence="2" id="KW-1185">Reference proteome</keyword>
<evidence type="ECO:0000313" key="1">
    <source>
        <dbReference type="EMBL" id="TFK72112.1"/>
    </source>
</evidence>
<dbReference type="EMBL" id="ML208289">
    <property type="protein sequence ID" value="TFK72112.1"/>
    <property type="molecule type" value="Genomic_DNA"/>
</dbReference>
<name>A0ACD3B573_9AGAR</name>
<gene>
    <name evidence="1" type="ORF">BDN72DRAFT_836707</name>
</gene>
<organism evidence="1 2">
    <name type="scientific">Pluteus cervinus</name>
    <dbReference type="NCBI Taxonomy" id="181527"/>
    <lineage>
        <taxon>Eukaryota</taxon>
        <taxon>Fungi</taxon>
        <taxon>Dikarya</taxon>
        <taxon>Basidiomycota</taxon>
        <taxon>Agaricomycotina</taxon>
        <taxon>Agaricomycetes</taxon>
        <taxon>Agaricomycetidae</taxon>
        <taxon>Agaricales</taxon>
        <taxon>Pluteineae</taxon>
        <taxon>Pluteaceae</taxon>
        <taxon>Pluteus</taxon>
    </lineage>
</organism>
<dbReference type="Proteomes" id="UP000308600">
    <property type="component" value="Unassembled WGS sequence"/>
</dbReference>
<protein>
    <submittedName>
        <fullName evidence="1">Uncharacterized protein</fullName>
    </submittedName>
</protein>
<sequence length="129" mass="14428">MTMKYLSIDRIMGYDNVQPRSNTAKLVEDKKIPPEVAARIERMEGAHLNGNEAFPLWTAAVLAGNVVGLNNYVLNITSLTYIGMRLLYNTIYINHRTSAVSWIRSSVFFASVSLPISLLIRAARKAADR</sequence>